<feature type="compositionally biased region" description="Polar residues" evidence="1">
    <location>
        <begin position="258"/>
        <end position="268"/>
    </location>
</feature>
<name>A0A6G1IJN5_9PLEO</name>
<dbReference type="Proteomes" id="UP000799291">
    <property type="component" value="Unassembled WGS sequence"/>
</dbReference>
<dbReference type="AlphaFoldDB" id="A0A6G1IJN5"/>
<feature type="region of interest" description="Disordered" evidence="1">
    <location>
        <begin position="157"/>
        <end position="203"/>
    </location>
</feature>
<feature type="compositionally biased region" description="Basic residues" evidence="1">
    <location>
        <begin position="228"/>
        <end position="237"/>
    </location>
</feature>
<sequence>MDYSNGMVSPPRAPDVYQGKFSWGGVYKHTQVNRCNCSCTPTELYTYPAQLSAYPAPPYGYSASPYVYPAQPHAHLAQPYAQPAQPYAHSAQTYAYPVQPVPHKHPQSYACCPPLLQSSYPQQQPPVPQGYLPVHLTYLPQPLSLAPPSLPPPFACSTHIPNSGYHPPQAAQPAPSQPAVSSPSGHSTINKRQRRSSHSSPERALTVFTLSDDNEEEFLENPGPVRKSGVRKTLARHPSHEVQHQIPILLPWPRHPRSQSLRGLTGSPSVEPHDVRFRSCEQPAQPKP</sequence>
<evidence type="ECO:0000313" key="2">
    <source>
        <dbReference type="EMBL" id="KAF2678457.1"/>
    </source>
</evidence>
<organism evidence="2 3">
    <name type="scientific">Lentithecium fluviatile CBS 122367</name>
    <dbReference type="NCBI Taxonomy" id="1168545"/>
    <lineage>
        <taxon>Eukaryota</taxon>
        <taxon>Fungi</taxon>
        <taxon>Dikarya</taxon>
        <taxon>Ascomycota</taxon>
        <taxon>Pezizomycotina</taxon>
        <taxon>Dothideomycetes</taxon>
        <taxon>Pleosporomycetidae</taxon>
        <taxon>Pleosporales</taxon>
        <taxon>Massarineae</taxon>
        <taxon>Lentitheciaceae</taxon>
        <taxon>Lentithecium</taxon>
    </lineage>
</organism>
<feature type="region of interest" description="Disordered" evidence="1">
    <location>
        <begin position="215"/>
        <end position="288"/>
    </location>
</feature>
<dbReference type="EMBL" id="MU005612">
    <property type="protein sequence ID" value="KAF2678457.1"/>
    <property type="molecule type" value="Genomic_DNA"/>
</dbReference>
<reference evidence="2" key="1">
    <citation type="journal article" date="2020" name="Stud. Mycol.">
        <title>101 Dothideomycetes genomes: a test case for predicting lifestyles and emergence of pathogens.</title>
        <authorList>
            <person name="Haridas S."/>
            <person name="Albert R."/>
            <person name="Binder M."/>
            <person name="Bloem J."/>
            <person name="Labutti K."/>
            <person name="Salamov A."/>
            <person name="Andreopoulos B."/>
            <person name="Baker S."/>
            <person name="Barry K."/>
            <person name="Bills G."/>
            <person name="Bluhm B."/>
            <person name="Cannon C."/>
            <person name="Castanera R."/>
            <person name="Culley D."/>
            <person name="Daum C."/>
            <person name="Ezra D."/>
            <person name="Gonzalez J."/>
            <person name="Henrissat B."/>
            <person name="Kuo A."/>
            <person name="Liang C."/>
            <person name="Lipzen A."/>
            <person name="Lutzoni F."/>
            <person name="Magnuson J."/>
            <person name="Mondo S."/>
            <person name="Nolan M."/>
            <person name="Ohm R."/>
            <person name="Pangilinan J."/>
            <person name="Park H.-J."/>
            <person name="Ramirez L."/>
            <person name="Alfaro M."/>
            <person name="Sun H."/>
            <person name="Tritt A."/>
            <person name="Yoshinaga Y."/>
            <person name="Zwiers L.-H."/>
            <person name="Turgeon B."/>
            <person name="Goodwin S."/>
            <person name="Spatafora J."/>
            <person name="Crous P."/>
            <person name="Grigoriev I."/>
        </authorList>
    </citation>
    <scope>NUCLEOTIDE SEQUENCE</scope>
    <source>
        <strain evidence="2">CBS 122367</strain>
    </source>
</reference>
<proteinExistence type="predicted"/>
<protein>
    <submittedName>
        <fullName evidence="2">Uncharacterized protein</fullName>
    </submittedName>
</protein>
<keyword evidence="3" id="KW-1185">Reference proteome</keyword>
<evidence type="ECO:0000313" key="3">
    <source>
        <dbReference type="Proteomes" id="UP000799291"/>
    </source>
</evidence>
<evidence type="ECO:0000256" key="1">
    <source>
        <dbReference type="SAM" id="MobiDB-lite"/>
    </source>
</evidence>
<accession>A0A6G1IJN5</accession>
<gene>
    <name evidence="2" type="ORF">K458DRAFT_463642</name>
</gene>
<feature type="compositionally biased region" description="Low complexity" evidence="1">
    <location>
        <begin position="167"/>
        <end position="184"/>
    </location>
</feature>